<organism evidence="1">
    <name type="scientific">uncultured Rubrobacteraceae bacterium</name>
    <dbReference type="NCBI Taxonomy" id="349277"/>
    <lineage>
        <taxon>Bacteria</taxon>
        <taxon>Bacillati</taxon>
        <taxon>Actinomycetota</taxon>
        <taxon>Rubrobacteria</taxon>
        <taxon>Rubrobacterales</taxon>
        <taxon>Rubrobacteraceae</taxon>
        <taxon>environmental samples</taxon>
    </lineage>
</organism>
<proteinExistence type="predicted"/>
<sequence>MVLAFLLVLAEVAALALGVAGTLQCRRKRPLAFLGVSCSAVALAAILAQVDWAGLVGVFSEPLIPGVHTVPSGKE</sequence>
<gene>
    <name evidence="1" type="ORF">AVDCRST_MAG05-4953</name>
</gene>
<reference evidence="1" key="1">
    <citation type="submission" date="2020-02" db="EMBL/GenBank/DDBJ databases">
        <authorList>
            <person name="Meier V. D."/>
        </authorList>
    </citation>
    <scope>NUCLEOTIDE SEQUENCE</scope>
    <source>
        <strain evidence="1">AVDCRST_MAG05</strain>
    </source>
</reference>
<protein>
    <submittedName>
        <fullName evidence="1">Uncharacterized protein</fullName>
    </submittedName>
</protein>
<dbReference type="AlphaFoldDB" id="A0A6J4U0K1"/>
<name>A0A6J4U0K1_9ACTN</name>
<dbReference type="EMBL" id="CADCVM010000528">
    <property type="protein sequence ID" value="CAA9536752.1"/>
    <property type="molecule type" value="Genomic_DNA"/>
</dbReference>
<evidence type="ECO:0000313" key="1">
    <source>
        <dbReference type="EMBL" id="CAA9536752.1"/>
    </source>
</evidence>
<accession>A0A6J4U0K1</accession>